<accession>A0A7K1SN41</accession>
<evidence type="ECO:0000313" key="2">
    <source>
        <dbReference type="Proteomes" id="UP000436006"/>
    </source>
</evidence>
<name>A0A7K1SN41_9BACT</name>
<dbReference type="PROSITE" id="PS51257">
    <property type="entry name" value="PROKAR_LIPOPROTEIN"/>
    <property type="match status" value="1"/>
</dbReference>
<evidence type="ECO:0008006" key="3">
    <source>
        <dbReference type="Google" id="ProtNLM"/>
    </source>
</evidence>
<evidence type="ECO:0000313" key="1">
    <source>
        <dbReference type="EMBL" id="MVM35218.1"/>
    </source>
</evidence>
<sequence length="182" mass="21378">MKKILLGFLLLTLLSCQPSKTYYEKVDALSGYKELTLDAPYEVLKKKVDMRLTQYDQCKATKKYEIKSDKYLLIGAVRFDKVELEFVRDSLYRTTLYTKDTYETAAQLHAMYRKEFGEPHEVKDVGYKSTEWNGKNHTIHFVDRVQSSDFEVEYASNKGLRRSIDEERACNERKAKKSRSEL</sequence>
<organism evidence="1 2">
    <name type="scientific">Spirosoma arboris</name>
    <dbReference type="NCBI Taxonomy" id="2682092"/>
    <lineage>
        <taxon>Bacteria</taxon>
        <taxon>Pseudomonadati</taxon>
        <taxon>Bacteroidota</taxon>
        <taxon>Cytophagia</taxon>
        <taxon>Cytophagales</taxon>
        <taxon>Cytophagaceae</taxon>
        <taxon>Spirosoma</taxon>
    </lineage>
</organism>
<gene>
    <name evidence="1" type="ORF">GO755_34665</name>
</gene>
<comment type="caution">
    <text evidence="1">The sequence shown here is derived from an EMBL/GenBank/DDBJ whole genome shotgun (WGS) entry which is preliminary data.</text>
</comment>
<dbReference type="EMBL" id="WPIN01000021">
    <property type="protein sequence ID" value="MVM35218.1"/>
    <property type="molecule type" value="Genomic_DNA"/>
</dbReference>
<keyword evidence="2" id="KW-1185">Reference proteome</keyword>
<protein>
    <recommendedName>
        <fullName evidence="3">Lipoprotein</fullName>
    </recommendedName>
</protein>
<dbReference type="Proteomes" id="UP000436006">
    <property type="component" value="Unassembled WGS sequence"/>
</dbReference>
<dbReference type="RefSeq" id="WP_157590025.1">
    <property type="nucleotide sequence ID" value="NZ_WPIN01000021.1"/>
</dbReference>
<proteinExistence type="predicted"/>
<dbReference type="AlphaFoldDB" id="A0A7K1SN41"/>
<reference evidence="1 2" key="1">
    <citation type="submission" date="2019-12" db="EMBL/GenBank/DDBJ databases">
        <title>Spirosoma sp. HMF4905 genome sequencing and assembly.</title>
        <authorList>
            <person name="Kang H."/>
            <person name="Cha I."/>
            <person name="Kim H."/>
            <person name="Joh K."/>
        </authorList>
    </citation>
    <scope>NUCLEOTIDE SEQUENCE [LARGE SCALE GENOMIC DNA]</scope>
    <source>
        <strain evidence="1 2">HMF4905</strain>
    </source>
</reference>